<evidence type="ECO:0000259" key="16">
    <source>
        <dbReference type="SMART" id="SM00382"/>
    </source>
</evidence>
<evidence type="ECO:0000256" key="11">
    <source>
        <dbReference type="ARBA" id="ARBA00022840"/>
    </source>
</evidence>
<comment type="cofactor">
    <cofactor evidence="1">
        <name>Zn(2+)</name>
        <dbReference type="ChEBI" id="CHEBI:29105"/>
    </cofactor>
</comment>
<dbReference type="GO" id="GO:0004176">
    <property type="term" value="F:ATP-dependent peptidase activity"/>
    <property type="evidence" value="ECO:0007669"/>
    <property type="project" value="InterPro"/>
</dbReference>
<dbReference type="GO" id="GO:0016887">
    <property type="term" value="F:ATP hydrolysis activity"/>
    <property type="evidence" value="ECO:0007669"/>
    <property type="project" value="InterPro"/>
</dbReference>
<name>A0A3B0V9B2_9ZZZZ</name>
<dbReference type="EMBL" id="UOEY01000013">
    <property type="protein sequence ID" value="VAW35382.1"/>
    <property type="molecule type" value="Genomic_DNA"/>
</dbReference>
<comment type="subcellular location">
    <subcellularLocation>
        <location evidence="2">Membrane</location>
    </subcellularLocation>
</comment>
<dbReference type="InterPro" id="IPR003959">
    <property type="entry name" value="ATPase_AAA_core"/>
</dbReference>
<dbReference type="Pfam" id="PF06480">
    <property type="entry name" value="FtsH_ext"/>
    <property type="match status" value="1"/>
</dbReference>
<dbReference type="InterPro" id="IPR003593">
    <property type="entry name" value="AAA+_ATPase"/>
</dbReference>
<evidence type="ECO:0000256" key="9">
    <source>
        <dbReference type="ARBA" id="ARBA00022801"/>
    </source>
</evidence>
<keyword evidence="4" id="KW-1003">Cell membrane</keyword>
<evidence type="ECO:0000256" key="10">
    <source>
        <dbReference type="ARBA" id="ARBA00022833"/>
    </source>
</evidence>
<evidence type="ECO:0000256" key="7">
    <source>
        <dbReference type="ARBA" id="ARBA00022723"/>
    </source>
</evidence>
<organism evidence="17">
    <name type="scientific">hydrothermal vent metagenome</name>
    <dbReference type="NCBI Taxonomy" id="652676"/>
    <lineage>
        <taxon>unclassified sequences</taxon>
        <taxon>metagenomes</taxon>
        <taxon>ecological metagenomes</taxon>
    </lineage>
</organism>
<dbReference type="Pfam" id="PF17862">
    <property type="entry name" value="AAA_lid_3"/>
    <property type="match status" value="1"/>
</dbReference>
<keyword evidence="5" id="KW-0645">Protease</keyword>
<dbReference type="HAMAP" id="MF_01458">
    <property type="entry name" value="FtsH"/>
    <property type="match status" value="1"/>
</dbReference>
<comment type="similarity">
    <text evidence="3">In the C-terminal section; belongs to the peptidase M41 family.</text>
</comment>
<reference evidence="17" key="1">
    <citation type="submission" date="2018-06" db="EMBL/GenBank/DDBJ databases">
        <authorList>
            <person name="Zhirakovskaya E."/>
        </authorList>
    </citation>
    <scope>NUCLEOTIDE SEQUENCE</scope>
</reference>
<evidence type="ECO:0000256" key="1">
    <source>
        <dbReference type="ARBA" id="ARBA00001947"/>
    </source>
</evidence>
<dbReference type="Pfam" id="PF01434">
    <property type="entry name" value="Peptidase_M41"/>
    <property type="match status" value="1"/>
</dbReference>
<dbReference type="InterPro" id="IPR037219">
    <property type="entry name" value="Peptidase_M41-like"/>
</dbReference>
<evidence type="ECO:0000256" key="12">
    <source>
        <dbReference type="ARBA" id="ARBA00022989"/>
    </source>
</evidence>
<accession>A0A3B0V9B2</accession>
<dbReference type="Gene3D" id="1.20.58.760">
    <property type="entry name" value="Peptidase M41"/>
    <property type="match status" value="1"/>
</dbReference>
<evidence type="ECO:0000256" key="2">
    <source>
        <dbReference type="ARBA" id="ARBA00004370"/>
    </source>
</evidence>
<proteinExistence type="inferred from homology"/>
<dbReference type="InterPro" id="IPR000642">
    <property type="entry name" value="Peptidase_M41"/>
</dbReference>
<dbReference type="Gene3D" id="1.10.8.60">
    <property type="match status" value="1"/>
</dbReference>
<dbReference type="GO" id="GO:0051301">
    <property type="term" value="P:cell division"/>
    <property type="evidence" value="ECO:0007669"/>
    <property type="project" value="UniProtKB-KW"/>
</dbReference>
<dbReference type="InterPro" id="IPR041569">
    <property type="entry name" value="AAA_lid_3"/>
</dbReference>
<evidence type="ECO:0000256" key="8">
    <source>
        <dbReference type="ARBA" id="ARBA00022741"/>
    </source>
</evidence>
<dbReference type="Pfam" id="PF00004">
    <property type="entry name" value="AAA"/>
    <property type="match status" value="1"/>
</dbReference>
<dbReference type="SUPFAM" id="SSF140990">
    <property type="entry name" value="FtsH protease domain-like"/>
    <property type="match status" value="1"/>
</dbReference>
<keyword evidence="8" id="KW-0547">Nucleotide-binding</keyword>
<dbReference type="Gene3D" id="3.40.50.300">
    <property type="entry name" value="P-loop containing nucleotide triphosphate hydrolases"/>
    <property type="match status" value="1"/>
</dbReference>
<evidence type="ECO:0000256" key="14">
    <source>
        <dbReference type="ARBA" id="ARBA00023136"/>
    </source>
</evidence>
<dbReference type="GO" id="GO:0004222">
    <property type="term" value="F:metalloendopeptidase activity"/>
    <property type="evidence" value="ECO:0007669"/>
    <property type="project" value="InterPro"/>
</dbReference>
<keyword evidence="11" id="KW-0067">ATP-binding</keyword>
<dbReference type="GO" id="GO:0006508">
    <property type="term" value="P:proteolysis"/>
    <property type="evidence" value="ECO:0007669"/>
    <property type="project" value="UniProtKB-KW"/>
</dbReference>
<keyword evidence="13" id="KW-0482">Metalloprotease</keyword>
<sequence length="622" mass="68909">MVAFIRSVYIIVLVSILGGTVVLFWNTEHKQPVISYNDFLTSLDNNEIAQVNFKGGNIMLTDTFGRKFSTYSPDVPRLLPKLLAKNVVIHGESDRPSPVWNVLTVVIPVSLIILAWFFLARKQIKSEDDSDFAKDKAIQFARSGKQITFRDVAGVQEVKEELMEVIDFLQKPKKYSKLGAVIPHGVLFQGPPGTGKTLLARAVAGEAGVPFFSISGSDFVEMFVGVGASRVRDLFREAKKNAPCIIFIDEIDAVGGQRTAGGTTGGGDERGQTLNALLVEMDGFTTDETIIILAATNRPDILDPALLRPGRFDRQINVLPPDVKGRLAILKVHTRKTPLAKDVDLESVARGTPGFTGAELASLVNEAAIIAGRSDKKFLENQDFDMAKDRILMGIERVGMVIREKDRKTMAYHEAGHAILAKFLPSADPLHKISIIPRGKALGSTQQLAMDDRHAYSKEYLLSRISILMGGRVAEEIALNQQTTGAEDDFQQAVQIATKMVCNWGMVDEIGPISYAVDDGGFLGEHLVRGQYSEETARRIDQEVKRLVEECYCKAREILQRERDFLGRLADTLLINETLDREEVDIIYTCTAQKRSEQVEDEGQEDKVFADLEAWDQNHALS</sequence>
<feature type="transmembrane region" description="Helical" evidence="15">
    <location>
        <begin position="7"/>
        <end position="25"/>
    </location>
</feature>
<dbReference type="SMART" id="SM00382">
    <property type="entry name" value="AAA"/>
    <property type="match status" value="1"/>
</dbReference>
<evidence type="ECO:0000256" key="13">
    <source>
        <dbReference type="ARBA" id="ARBA00023049"/>
    </source>
</evidence>
<keyword evidence="7" id="KW-0479">Metal-binding</keyword>
<dbReference type="FunFam" id="1.10.8.60:FF:000001">
    <property type="entry name" value="ATP-dependent zinc metalloprotease FtsH"/>
    <property type="match status" value="1"/>
</dbReference>
<dbReference type="GO" id="GO:0005886">
    <property type="term" value="C:plasma membrane"/>
    <property type="evidence" value="ECO:0007669"/>
    <property type="project" value="TreeGrafter"/>
</dbReference>
<dbReference type="InterPro" id="IPR011546">
    <property type="entry name" value="Pept_M41_FtsH_extracell"/>
</dbReference>
<dbReference type="Gene3D" id="3.30.720.210">
    <property type="match status" value="1"/>
</dbReference>
<dbReference type="FunFam" id="1.20.58.760:FF:000001">
    <property type="entry name" value="ATP-dependent zinc metalloprotease FtsH"/>
    <property type="match status" value="1"/>
</dbReference>
<dbReference type="PANTHER" id="PTHR23076:SF97">
    <property type="entry name" value="ATP-DEPENDENT ZINC METALLOPROTEASE YME1L1"/>
    <property type="match status" value="1"/>
</dbReference>
<dbReference type="PROSITE" id="PS00674">
    <property type="entry name" value="AAA"/>
    <property type="match status" value="1"/>
</dbReference>
<keyword evidence="9" id="KW-0378">Hydrolase</keyword>
<dbReference type="GO" id="GO:0008270">
    <property type="term" value="F:zinc ion binding"/>
    <property type="evidence" value="ECO:0007669"/>
    <property type="project" value="InterPro"/>
</dbReference>
<feature type="transmembrane region" description="Helical" evidence="15">
    <location>
        <begin position="99"/>
        <end position="119"/>
    </location>
</feature>
<evidence type="ECO:0000256" key="15">
    <source>
        <dbReference type="SAM" id="Phobius"/>
    </source>
</evidence>
<dbReference type="GO" id="GO:0005524">
    <property type="term" value="F:ATP binding"/>
    <property type="evidence" value="ECO:0007669"/>
    <property type="project" value="UniProtKB-KW"/>
</dbReference>
<evidence type="ECO:0000256" key="3">
    <source>
        <dbReference type="ARBA" id="ARBA00010044"/>
    </source>
</evidence>
<evidence type="ECO:0000256" key="4">
    <source>
        <dbReference type="ARBA" id="ARBA00022475"/>
    </source>
</evidence>
<dbReference type="GO" id="GO:0030163">
    <property type="term" value="P:protein catabolic process"/>
    <property type="evidence" value="ECO:0007669"/>
    <property type="project" value="TreeGrafter"/>
</dbReference>
<keyword evidence="6 15" id="KW-0812">Transmembrane</keyword>
<dbReference type="FunFam" id="3.40.50.300:FF:000001">
    <property type="entry name" value="ATP-dependent zinc metalloprotease FtsH"/>
    <property type="match status" value="1"/>
</dbReference>
<dbReference type="InterPro" id="IPR027417">
    <property type="entry name" value="P-loop_NTPase"/>
</dbReference>
<gene>
    <name evidence="17" type="ORF">MNBD_DELTA04-565</name>
</gene>
<keyword evidence="12 15" id="KW-1133">Transmembrane helix</keyword>
<keyword evidence="17" id="KW-0131">Cell cycle</keyword>
<dbReference type="InterPro" id="IPR005936">
    <property type="entry name" value="FtsH"/>
</dbReference>
<dbReference type="AlphaFoldDB" id="A0A3B0V9B2"/>
<keyword evidence="17" id="KW-0132">Cell division</keyword>
<dbReference type="PANTHER" id="PTHR23076">
    <property type="entry name" value="METALLOPROTEASE M41 FTSH"/>
    <property type="match status" value="1"/>
</dbReference>
<evidence type="ECO:0000256" key="5">
    <source>
        <dbReference type="ARBA" id="ARBA00022670"/>
    </source>
</evidence>
<keyword evidence="10" id="KW-0862">Zinc</keyword>
<dbReference type="InterPro" id="IPR003960">
    <property type="entry name" value="ATPase_AAA_CS"/>
</dbReference>
<dbReference type="SUPFAM" id="SSF52540">
    <property type="entry name" value="P-loop containing nucleoside triphosphate hydrolases"/>
    <property type="match status" value="1"/>
</dbReference>
<evidence type="ECO:0000313" key="17">
    <source>
        <dbReference type="EMBL" id="VAW35382.1"/>
    </source>
</evidence>
<evidence type="ECO:0000256" key="6">
    <source>
        <dbReference type="ARBA" id="ARBA00022692"/>
    </source>
</evidence>
<dbReference type="NCBIfam" id="TIGR01241">
    <property type="entry name" value="FtsH_fam"/>
    <property type="match status" value="1"/>
</dbReference>
<feature type="domain" description="AAA+ ATPase" evidence="16">
    <location>
        <begin position="182"/>
        <end position="322"/>
    </location>
</feature>
<dbReference type="CDD" id="cd19501">
    <property type="entry name" value="RecA-like_FtsH"/>
    <property type="match status" value="1"/>
</dbReference>
<keyword evidence="14 15" id="KW-0472">Membrane</keyword>
<protein>
    <submittedName>
        <fullName evidence="17">Cell division protein FtsH</fullName>
    </submittedName>
</protein>